<organism evidence="2 3">
    <name type="scientific">Flammeovirga aprica JL-4</name>
    <dbReference type="NCBI Taxonomy" id="694437"/>
    <lineage>
        <taxon>Bacteria</taxon>
        <taxon>Pseudomonadati</taxon>
        <taxon>Bacteroidota</taxon>
        <taxon>Cytophagia</taxon>
        <taxon>Cytophagales</taxon>
        <taxon>Flammeovirgaceae</taxon>
        <taxon>Flammeovirga</taxon>
    </lineage>
</organism>
<feature type="signal peptide" evidence="1">
    <location>
        <begin position="1"/>
        <end position="19"/>
    </location>
</feature>
<evidence type="ECO:0000313" key="3">
    <source>
        <dbReference type="Proteomes" id="UP000576082"/>
    </source>
</evidence>
<dbReference type="AlphaFoldDB" id="A0A7X9RSH1"/>
<dbReference type="RefSeq" id="WP_169655103.1">
    <property type="nucleotide sequence ID" value="NZ_JABANE010000007.1"/>
</dbReference>
<name>A0A7X9RSH1_9BACT</name>
<dbReference type="Proteomes" id="UP000576082">
    <property type="component" value="Unassembled WGS sequence"/>
</dbReference>
<gene>
    <name evidence="2" type="ORF">HHU12_03645</name>
</gene>
<reference evidence="2 3" key="1">
    <citation type="submission" date="2020-04" db="EMBL/GenBank/DDBJ databases">
        <title>Flammeovirga sp. SR4, a novel species isolated from seawater.</title>
        <authorList>
            <person name="Wang X."/>
        </authorList>
    </citation>
    <scope>NUCLEOTIDE SEQUENCE [LARGE SCALE GENOMIC DNA]</scope>
    <source>
        <strain evidence="2 3">ATCC 23126</strain>
    </source>
</reference>
<proteinExistence type="predicted"/>
<keyword evidence="1" id="KW-0732">Signal</keyword>
<comment type="caution">
    <text evidence="2">The sequence shown here is derived from an EMBL/GenBank/DDBJ whole genome shotgun (WGS) entry which is preliminary data.</text>
</comment>
<dbReference type="EMBL" id="JABANE010000007">
    <property type="protein sequence ID" value="NME67051.1"/>
    <property type="molecule type" value="Genomic_DNA"/>
</dbReference>
<accession>A0A7X9RSH1</accession>
<evidence type="ECO:0000256" key="1">
    <source>
        <dbReference type="SAM" id="SignalP"/>
    </source>
</evidence>
<feature type="chain" id="PRO_5030845328" evidence="1">
    <location>
        <begin position="20"/>
        <end position="305"/>
    </location>
</feature>
<keyword evidence="3" id="KW-1185">Reference proteome</keyword>
<sequence>MIKYFILTVLLAFAMQVQAQQTDYSFEGLINTELKVRLRFSIEDQKAEGYCIYVDTKDKKTLTGEIAEDGTLTLRQKDGERFEGKIIANYMYKGEFFNNENVDQGTFLFSKIETPITEDEALLSGAGATSKETISTSKPKQSLTEVELNDILNKYVKEYKECYQKGIDPMKCRQYTSRAITEIFNIDDFKDPYVGGSFLTMTEAYDKISADSNWKMLGEASNSSTLTEAIQKANEGELVLVAYAFKGFIQLSFIRKGEGKMSSKWGAKVPEVAIFFNNDPSKSYASKGLNYLWRDGSNIEIWIKK</sequence>
<evidence type="ECO:0000313" key="2">
    <source>
        <dbReference type="EMBL" id="NME67051.1"/>
    </source>
</evidence>
<protein>
    <submittedName>
        <fullName evidence="2">Uncharacterized protein</fullName>
    </submittedName>
</protein>